<protein>
    <submittedName>
        <fullName evidence="2">Uncharacterized protein</fullName>
    </submittedName>
</protein>
<organism evidence="2 3">
    <name type="scientific">Polyporus arcularius HHB13444</name>
    <dbReference type="NCBI Taxonomy" id="1314778"/>
    <lineage>
        <taxon>Eukaryota</taxon>
        <taxon>Fungi</taxon>
        <taxon>Dikarya</taxon>
        <taxon>Basidiomycota</taxon>
        <taxon>Agaricomycotina</taxon>
        <taxon>Agaricomycetes</taxon>
        <taxon>Polyporales</taxon>
        <taxon>Polyporaceae</taxon>
        <taxon>Polyporus</taxon>
    </lineage>
</organism>
<accession>A0A5C3NNA7</accession>
<dbReference type="InParanoid" id="A0A5C3NNA7"/>
<reference evidence="2 3" key="1">
    <citation type="journal article" date="2019" name="Nat. Ecol. Evol.">
        <title>Megaphylogeny resolves global patterns of mushroom evolution.</title>
        <authorList>
            <person name="Varga T."/>
            <person name="Krizsan K."/>
            <person name="Foldi C."/>
            <person name="Dima B."/>
            <person name="Sanchez-Garcia M."/>
            <person name="Sanchez-Ramirez S."/>
            <person name="Szollosi G.J."/>
            <person name="Szarkandi J.G."/>
            <person name="Papp V."/>
            <person name="Albert L."/>
            <person name="Andreopoulos W."/>
            <person name="Angelini C."/>
            <person name="Antonin V."/>
            <person name="Barry K.W."/>
            <person name="Bougher N.L."/>
            <person name="Buchanan P."/>
            <person name="Buyck B."/>
            <person name="Bense V."/>
            <person name="Catcheside P."/>
            <person name="Chovatia M."/>
            <person name="Cooper J."/>
            <person name="Damon W."/>
            <person name="Desjardin D."/>
            <person name="Finy P."/>
            <person name="Geml J."/>
            <person name="Haridas S."/>
            <person name="Hughes K."/>
            <person name="Justo A."/>
            <person name="Karasinski D."/>
            <person name="Kautmanova I."/>
            <person name="Kiss B."/>
            <person name="Kocsube S."/>
            <person name="Kotiranta H."/>
            <person name="LaButti K.M."/>
            <person name="Lechner B.E."/>
            <person name="Liimatainen K."/>
            <person name="Lipzen A."/>
            <person name="Lukacs Z."/>
            <person name="Mihaltcheva S."/>
            <person name="Morgado L.N."/>
            <person name="Niskanen T."/>
            <person name="Noordeloos M.E."/>
            <person name="Ohm R.A."/>
            <person name="Ortiz-Santana B."/>
            <person name="Ovrebo C."/>
            <person name="Racz N."/>
            <person name="Riley R."/>
            <person name="Savchenko A."/>
            <person name="Shiryaev A."/>
            <person name="Soop K."/>
            <person name="Spirin V."/>
            <person name="Szebenyi C."/>
            <person name="Tomsovsky M."/>
            <person name="Tulloss R.E."/>
            <person name="Uehling J."/>
            <person name="Grigoriev I.V."/>
            <person name="Vagvolgyi C."/>
            <person name="Papp T."/>
            <person name="Martin F.M."/>
            <person name="Miettinen O."/>
            <person name="Hibbett D.S."/>
            <person name="Nagy L.G."/>
        </authorList>
    </citation>
    <scope>NUCLEOTIDE SEQUENCE [LARGE SCALE GENOMIC DNA]</scope>
    <source>
        <strain evidence="2 3">HHB13444</strain>
    </source>
</reference>
<dbReference type="Proteomes" id="UP000308197">
    <property type="component" value="Unassembled WGS sequence"/>
</dbReference>
<feature type="compositionally biased region" description="Basic and acidic residues" evidence="1">
    <location>
        <begin position="64"/>
        <end position="75"/>
    </location>
</feature>
<evidence type="ECO:0000313" key="2">
    <source>
        <dbReference type="EMBL" id="TFK78492.1"/>
    </source>
</evidence>
<feature type="region of interest" description="Disordered" evidence="1">
    <location>
        <begin position="64"/>
        <end position="133"/>
    </location>
</feature>
<evidence type="ECO:0000256" key="1">
    <source>
        <dbReference type="SAM" id="MobiDB-lite"/>
    </source>
</evidence>
<proteinExistence type="predicted"/>
<gene>
    <name evidence="2" type="ORF">K466DRAFT_668421</name>
</gene>
<feature type="compositionally biased region" description="Basic residues" evidence="1">
    <location>
        <begin position="76"/>
        <end position="93"/>
    </location>
</feature>
<dbReference type="AlphaFoldDB" id="A0A5C3NNA7"/>
<dbReference type="EMBL" id="ML212498">
    <property type="protein sequence ID" value="TFK78492.1"/>
    <property type="molecule type" value="Genomic_DNA"/>
</dbReference>
<name>A0A5C3NNA7_9APHY</name>
<sequence length="133" mass="14988">MFRLESDTQRNAHTFVEVVHSRKVAVGPLEYYGVGKRITRAGPAGRANWVLVVCDESPALDEHFRQREHAHEKRIADRRHRPGRRKGASKKASSRGGWHAKLSHPKKPTTSDDPPPQKKRRLSADAKLTSVLA</sequence>
<keyword evidence="3" id="KW-1185">Reference proteome</keyword>
<evidence type="ECO:0000313" key="3">
    <source>
        <dbReference type="Proteomes" id="UP000308197"/>
    </source>
</evidence>